<dbReference type="RefSeq" id="WP_327967339.1">
    <property type="nucleotide sequence ID" value="NZ_JARMQG010000084.1"/>
</dbReference>
<dbReference type="Proteomes" id="UP001330749">
    <property type="component" value="Unassembled WGS sequence"/>
</dbReference>
<organism evidence="1 2">
    <name type="scientific">Bacillus xiapuensis</name>
    <dbReference type="NCBI Taxonomy" id="2014075"/>
    <lineage>
        <taxon>Bacteria</taxon>
        <taxon>Bacillati</taxon>
        <taxon>Bacillota</taxon>
        <taxon>Bacilli</taxon>
        <taxon>Bacillales</taxon>
        <taxon>Bacillaceae</taxon>
        <taxon>Bacillus</taxon>
    </lineage>
</organism>
<protein>
    <submittedName>
        <fullName evidence="1">Uncharacterized protein</fullName>
    </submittedName>
</protein>
<dbReference type="EMBL" id="JARMQG010000084">
    <property type="protein sequence ID" value="MED3562414.1"/>
    <property type="molecule type" value="Genomic_DNA"/>
</dbReference>
<name>A0ABU6N8R2_9BACI</name>
<keyword evidence="2" id="KW-1185">Reference proteome</keyword>
<evidence type="ECO:0000313" key="2">
    <source>
        <dbReference type="Proteomes" id="UP001330749"/>
    </source>
</evidence>
<gene>
    <name evidence="1" type="ORF">P4447_08090</name>
</gene>
<evidence type="ECO:0000313" key="1">
    <source>
        <dbReference type="EMBL" id="MED3562414.1"/>
    </source>
</evidence>
<reference evidence="1 2" key="1">
    <citation type="submission" date="2023-03" db="EMBL/GenBank/DDBJ databases">
        <title>Bacillus Genome Sequencing.</title>
        <authorList>
            <person name="Dunlap C."/>
        </authorList>
    </citation>
    <scope>NUCLEOTIDE SEQUENCE [LARGE SCALE GENOMIC DNA]</scope>
    <source>
        <strain evidence="1 2">B-14544</strain>
    </source>
</reference>
<proteinExistence type="predicted"/>
<comment type="caution">
    <text evidence="1">The sequence shown here is derived from an EMBL/GenBank/DDBJ whole genome shotgun (WGS) entry which is preliminary data.</text>
</comment>
<sequence length="83" mass="9523">MMKKPFKKKQQGITGLGTRTVFNNFHEAPFNPNKLTKWYGVISEGGKNFKYEYECKFRSEAVAFFEEKARLSSGTLATISAYK</sequence>
<accession>A0ABU6N8R2</accession>